<proteinExistence type="predicted"/>
<sequence length="129" mass="14692">MKEESRRHRDEDGGEKKPKAKKIKGKINEEGRKKESEATKNPRRERSFGSVARRERERESVWSQTLERSKEQVLSRLPLHNPGDRTASHTLGSCLAPPLKGTALYSLPTRNYQHHNTLHSSDRPTAGQG</sequence>
<dbReference type="Proteomes" id="UP000027135">
    <property type="component" value="Unassembled WGS sequence"/>
</dbReference>
<feature type="compositionally biased region" description="Basic and acidic residues" evidence="1">
    <location>
        <begin position="26"/>
        <end position="60"/>
    </location>
</feature>
<protein>
    <submittedName>
        <fullName evidence="2">Uncharacterized protein</fullName>
    </submittedName>
</protein>
<organism evidence="2 3">
    <name type="scientific">Zootermopsis nevadensis</name>
    <name type="common">Dampwood termite</name>
    <dbReference type="NCBI Taxonomy" id="136037"/>
    <lineage>
        <taxon>Eukaryota</taxon>
        <taxon>Metazoa</taxon>
        <taxon>Ecdysozoa</taxon>
        <taxon>Arthropoda</taxon>
        <taxon>Hexapoda</taxon>
        <taxon>Insecta</taxon>
        <taxon>Pterygota</taxon>
        <taxon>Neoptera</taxon>
        <taxon>Polyneoptera</taxon>
        <taxon>Dictyoptera</taxon>
        <taxon>Blattodea</taxon>
        <taxon>Blattoidea</taxon>
        <taxon>Termitoidae</taxon>
        <taxon>Termopsidae</taxon>
        <taxon>Zootermopsis</taxon>
    </lineage>
</organism>
<evidence type="ECO:0000313" key="2">
    <source>
        <dbReference type="EMBL" id="KDR10538.1"/>
    </source>
</evidence>
<dbReference type="InParanoid" id="A0A067QMP1"/>
<dbReference type="AlphaFoldDB" id="A0A067QMP1"/>
<feature type="compositionally biased region" description="Basic and acidic residues" evidence="1">
    <location>
        <begin position="1"/>
        <end position="17"/>
    </location>
</feature>
<keyword evidence="3" id="KW-1185">Reference proteome</keyword>
<gene>
    <name evidence="2" type="ORF">L798_15247</name>
</gene>
<evidence type="ECO:0000313" key="3">
    <source>
        <dbReference type="Proteomes" id="UP000027135"/>
    </source>
</evidence>
<evidence type="ECO:0000256" key="1">
    <source>
        <dbReference type="SAM" id="MobiDB-lite"/>
    </source>
</evidence>
<feature type="region of interest" description="Disordered" evidence="1">
    <location>
        <begin position="1"/>
        <end position="70"/>
    </location>
</feature>
<feature type="region of interest" description="Disordered" evidence="1">
    <location>
        <begin position="110"/>
        <end position="129"/>
    </location>
</feature>
<accession>A0A067QMP1</accession>
<dbReference type="EMBL" id="KK853153">
    <property type="protein sequence ID" value="KDR10538.1"/>
    <property type="molecule type" value="Genomic_DNA"/>
</dbReference>
<reference evidence="2 3" key="1">
    <citation type="journal article" date="2014" name="Nat. Commun.">
        <title>Molecular traces of alternative social organization in a termite genome.</title>
        <authorList>
            <person name="Terrapon N."/>
            <person name="Li C."/>
            <person name="Robertson H.M."/>
            <person name="Ji L."/>
            <person name="Meng X."/>
            <person name="Booth W."/>
            <person name="Chen Z."/>
            <person name="Childers C.P."/>
            <person name="Glastad K.M."/>
            <person name="Gokhale K."/>
            <person name="Gowin J."/>
            <person name="Gronenberg W."/>
            <person name="Hermansen R.A."/>
            <person name="Hu H."/>
            <person name="Hunt B.G."/>
            <person name="Huylmans A.K."/>
            <person name="Khalil S.M."/>
            <person name="Mitchell R.D."/>
            <person name="Munoz-Torres M.C."/>
            <person name="Mustard J.A."/>
            <person name="Pan H."/>
            <person name="Reese J.T."/>
            <person name="Scharf M.E."/>
            <person name="Sun F."/>
            <person name="Vogel H."/>
            <person name="Xiao J."/>
            <person name="Yang W."/>
            <person name="Yang Z."/>
            <person name="Yang Z."/>
            <person name="Zhou J."/>
            <person name="Zhu J."/>
            <person name="Brent C.S."/>
            <person name="Elsik C.G."/>
            <person name="Goodisman M.A."/>
            <person name="Liberles D.A."/>
            <person name="Roe R.M."/>
            <person name="Vargo E.L."/>
            <person name="Vilcinskas A."/>
            <person name="Wang J."/>
            <person name="Bornberg-Bauer E."/>
            <person name="Korb J."/>
            <person name="Zhang G."/>
            <person name="Liebig J."/>
        </authorList>
    </citation>
    <scope>NUCLEOTIDE SEQUENCE [LARGE SCALE GENOMIC DNA]</scope>
    <source>
        <tissue evidence="2">Whole organism</tissue>
    </source>
</reference>
<name>A0A067QMP1_ZOONE</name>